<evidence type="ECO:0008006" key="4">
    <source>
        <dbReference type="Google" id="ProtNLM"/>
    </source>
</evidence>
<feature type="compositionally biased region" description="Polar residues" evidence="1">
    <location>
        <begin position="234"/>
        <end position="252"/>
    </location>
</feature>
<dbReference type="EMBL" id="KN050674">
    <property type="protein sequence ID" value="KFL98210.1"/>
    <property type="molecule type" value="Genomic_DNA"/>
</dbReference>
<protein>
    <recommendedName>
        <fullName evidence="4">MarR family transcriptional regulator</fullName>
    </recommendedName>
</protein>
<reference evidence="2 3" key="1">
    <citation type="submission" date="2010-03" db="EMBL/GenBank/DDBJ databases">
        <title>The Genome Sequence of Lactobacillus gasseri strain SV-16A-US.</title>
        <authorList>
            <consortium name="The Broad Institute Genome Sequencing Platform"/>
            <person name="Ward D."/>
            <person name="Earl A."/>
            <person name="Feldgarden M."/>
            <person name="Gevers D."/>
            <person name="Young S.K."/>
            <person name="Zeng Q."/>
            <person name="Koehrsen M."/>
            <person name="Alvarado L."/>
            <person name="Berlin A."/>
            <person name="Bochicchio J."/>
            <person name="Borenstein D."/>
            <person name="Chapman S.B."/>
            <person name="Chen Z."/>
            <person name="Engels R."/>
            <person name="Freedman E."/>
            <person name="Gellesch M."/>
            <person name="Goldberg J."/>
            <person name="Griggs A."/>
            <person name="Gujja S."/>
            <person name="Heilman E."/>
            <person name="Heiman D."/>
            <person name="Hepburn T."/>
            <person name="Howarth C."/>
            <person name="Jen D."/>
            <person name="Larson L."/>
            <person name="Mehta T."/>
            <person name="Park D."/>
            <person name="Pearson M."/>
            <person name="Roberts A."/>
            <person name="Saif S."/>
            <person name="Shea T."/>
            <person name="Shenoy N."/>
            <person name="Sisk P."/>
            <person name="Stolte C."/>
            <person name="Sykes S."/>
            <person name="Thomson T."/>
            <person name="Walk T."/>
            <person name="White J."/>
            <person name="Yandava C."/>
            <person name="Liu Y."/>
            <person name="Xu Q."/>
            <person name="Haas B."/>
            <person name="Nusbaum C."/>
            <person name="Birren B."/>
        </authorList>
    </citation>
    <scope>NUCLEOTIDE SEQUENCE [LARGE SCALE GENOMIC DNA]</scope>
    <source>
        <strain evidence="2 3">SV-16A-US</strain>
    </source>
</reference>
<name>A0AB34P410_LACGS</name>
<evidence type="ECO:0000313" key="3">
    <source>
        <dbReference type="Proteomes" id="UP000030761"/>
    </source>
</evidence>
<proteinExistence type="predicted"/>
<sequence>MEDVNMAQKTFNIKISEDELQSNLGLDELLFLKILESLDKGQGCFASNTFLAKLCKLTTATVSRKISRLKKYGYISVSYDRKHLAIVRRTIKVIKKTEYSLDSEVNGVINYVDQMFKHQSDFIPLENKDNIRENIAKKLKEFGSQQELVNYLQKNKAEFASTDGVNLWLKGELDITPKEHQATTLQETSQDKPQESNPLLVDDSVQPDTTPKLTQEERMKIFRGEDVEPKQNKEASNTSEGPINQETSRSDNYLLNNAYSYFNDLLKEDQKSYDDNI</sequence>
<feature type="compositionally biased region" description="Basic and acidic residues" evidence="1">
    <location>
        <begin position="214"/>
        <end position="233"/>
    </location>
</feature>
<feature type="region of interest" description="Disordered" evidence="1">
    <location>
        <begin position="182"/>
        <end position="252"/>
    </location>
</feature>
<evidence type="ECO:0000256" key="1">
    <source>
        <dbReference type="SAM" id="MobiDB-lite"/>
    </source>
</evidence>
<dbReference type="Proteomes" id="UP000030761">
    <property type="component" value="Unassembled WGS sequence"/>
</dbReference>
<dbReference type="Pfam" id="PF13730">
    <property type="entry name" value="HTH_36"/>
    <property type="match status" value="1"/>
</dbReference>
<dbReference type="SUPFAM" id="SSF46785">
    <property type="entry name" value="Winged helix' DNA-binding domain"/>
    <property type="match status" value="1"/>
</dbReference>
<organism evidence="2 3">
    <name type="scientific">Lactobacillus gasseri SV-16A-US</name>
    <dbReference type="NCBI Taxonomy" id="575604"/>
    <lineage>
        <taxon>Bacteria</taxon>
        <taxon>Bacillati</taxon>
        <taxon>Bacillota</taxon>
        <taxon>Bacilli</taxon>
        <taxon>Lactobacillales</taxon>
        <taxon>Lactobacillaceae</taxon>
        <taxon>Lactobacillus</taxon>
    </lineage>
</organism>
<evidence type="ECO:0000313" key="2">
    <source>
        <dbReference type="EMBL" id="KFL98210.1"/>
    </source>
</evidence>
<dbReference type="InterPro" id="IPR036390">
    <property type="entry name" value="WH_DNA-bd_sf"/>
</dbReference>
<dbReference type="AlphaFoldDB" id="A0AB34P410"/>
<gene>
    <name evidence="2" type="ORF">HMPREF5175_01052</name>
</gene>
<accession>A0AB34P410</accession>